<protein>
    <recommendedName>
        <fullName evidence="4">Fimbrillin family protein</fullName>
    </recommendedName>
</protein>
<dbReference type="EMBL" id="WSQA01000014">
    <property type="protein sequence ID" value="MVZ63634.1"/>
    <property type="molecule type" value="Genomic_DNA"/>
</dbReference>
<sequence length="604" mass="64532">MNRKLKNCISKLAFGMVLTSSILFANSCAKDSKEDISEPGIGTRVVVNVGGIDEMGKIESKGQVSKSLDRVGISTNALKTKLVEGDGFDVLISQSSSQSLADVKMNSTQSSSSGGIKAAATPMPTGSLYRLYLRKQGEIGLTSSPFTAGVAGSIAVEQGQTYEWFALSYNNATTVPDATNNIVEIADGASLLYAKGTFSVPTGNGDVVVPLNIVFRPRVSKVNIEINTMGMFAAPTSATATVTGAYAKPDAIDVVTGELVGTSVPQTITFANFSPVPNTEGQRRIATAYLAGNSDENINVSVSNLKIQLDDNTTRDFGASSLSQSFAPQVGMEQNIILNFIETPLTTSRNGTTVRWARSNLYYQDGAYNSYRFFHKNPFTQTAAEQNKSFFSFRGHLPRRLANATESLQKDPCSLVYPAGLWKTPSDQELSSLTSSNGLVLDLVTNLLAAVFPEPGTTGATFGANYIQYSVTNNPNPAYNDATNNLRFNYNGLQTNVSLVSGLINLNLLNVGELASLWSSDRVADLSIVEVGAWGYLGSTAPARLIAIPPRPERAIGARSAGVLNIDLLNLGLVGSGFHNVRCVRDASWTAKSQQATYNPYPSY</sequence>
<comment type="caution">
    <text evidence="2">The sequence shown here is derived from an EMBL/GenBank/DDBJ whole genome shotgun (WGS) entry which is preliminary data.</text>
</comment>
<dbReference type="OrthoDB" id="698753at2"/>
<evidence type="ECO:0000256" key="1">
    <source>
        <dbReference type="SAM" id="SignalP"/>
    </source>
</evidence>
<keyword evidence="3" id="KW-1185">Reference proteome</keyword>
<evidence type="ECO:0000313" key="2">
    <source>
        <dbReference type="EMBL" id="MVZ63634.1"/>
    </source>
</evidence>
<evidence type="ECO:0008006" key="4">
    <source>
        <dbReference type="Google" id="ProtNLM"/>
    </source>
</evidence>
<evidence type="ECO:0000313" key="3">
    <source>
        <dbReference type="Proteomes" id="UP000435036"/>
    </source>
</evidence>
<dbReference type="Proteomes" id="UP000435036">
    <property type="component" value="Unassembled WGS sequence"/>
</dbReference>
<name>A0A6N8L3I2_9SPHI</name>
<accession>A0A6N8L3I2</accession>
<proteinExistence type="predicted"/>
<feature type="chain" id="PRO_5026926395" description="Fimbrillin family protein" evidence="1">
    <location>
        <begin position="26"/>
        <end position="604"/>
    </location>
</feature>
<reference evidence="2 3" key="1">
    <citation type="submission" date="2019-12" db="EMBL/GenBank/DDBJ databases">
        <authorList>
            <person name="Dong K."/>
        </authorList>
    </citation>
    <scope>NUCLEOTIDE SEQUENCE [LARGE SCALE GENOMIC DNA]</scope>
    <source>
        <strain evidence="2 3">JCM 31225</strain>
    </source>
</reference>
<gene>
    <name evidence="2" type="ORF">GQF63_16525</name>
</gene>
<dbReference type="AlphaFoldDB" id="A0A6N8L3I2"/>
<feature type="signal peptide" evidence="1">
    <location>
        <begin position="1"/>
        <end position="25"/>
    </location>
</feature>
<organism evidence="2 3">
    <name type="scientific">Sphingobacterium humi</name>
    <dbReference type="NCBI Taxonomy" id="1796905"/>
    <lineage>
        <taxon>Bacteria</taxon>
        <taxon>Pseudomonadati</taxon>
        <taxon>Bacteroidota</taxon>
        <taxon>Sphingobacteriia</taxon>
        <taxon>Sphingobacteriales</taxon>
        <taxon>Sphingobacteriaceae</taxon>
        <taxon>Sphingobacterium</taxon>
    </lineage>
</organism>
<dbReference type="RefSeq" id="WP_160370351.1">
    <property type="nucleotide sequence ID" value="NZ_WSQA01000014.1"/>
</dbReference>
<keyword evidence="1" id="KW-0732">Signal</keyword>